<dbReference type="Proteomes" id="UP000317371">
    <property type="component" value="Unassembled WGS sequence"/>
</dbReference>
<keyword evidence="2" id="KW-1185">Reference proteome</keyword>
<reference evidence="1 2" key="1">
    <citation type="submission" date="2019-06" db="EMBL/GenBank/DDBJ databases">
        <title>Genome sequence of Litorilinea aerophila BAA-2444.</title>
        <authorList>
            <person name="Maclea K.S."/>
            <person name="Maurais E.G."/>
            <person name="Iannazzi L.C."/>
        </authorList>
    </citation>
    <scope>NUCLEOTIDE SEQUENCE [LARGE SCALE GENOMIC DNA]</scope>
    <source>
        <strain evidence="1 2">ATCC BAA-2444</strain>
    </source>
</reference>
<sequence>MRAQGVSLYSAENTEGGLRSNGVRTLAIDARGLWIGYFTEPGGVGFYDKEGWADCTAGAGFPVERVNALAIDPQGRVWVGMEQRGIAVFDGQAWQPYTTLPAQAVAMGPPCSACPFDDDDVWTAASGSGLTHSGLPLPEPAIDVVAVQVPRVVRPGQAFRPAITVVPRAPYRLEEGDFLAHMDEADELRFGAYPHMAVRGVVEPGQPFTFTDYDNLFVAPALPSGEASHTYTSTWRVWMDNRYVGPAIPITFTVQAEGP</sequence>
<accession>A0A540VMC4</accession>
<organism evidence="1 2">
    <name type="scientific">Litorilinea aerophila</name>
    <dbReference type="NCBI Taxonomy" id="1204385"/>
    <lineage>
        <taxon>Bacteria</taxon>
        <taxon>Bacillati</taxon>
        <taxon>Chloroflexota</taxon>
        <taxon>Caldilineae</taxon>
        <taxon>Caldilineales</taxon>
        <taxon>Caldilineaceae</taxon>
        <taxon>Litorilinea</taxon>
    </lineage>
</organism>
<dbReference type="InterPro" id="IPR011110">
    <property type="entry name" value="Reg_prop"/>
</dbReference>
<dbReference type="RefSeq" id="WP_141608106.1">
    <property type="nucleotide sequence ID" value="NZ_VIGC02000001.1"/>
</dbReference>
<dbReference type="InParanoid" id="A0A540VMC4"/>
<dbReference type="OrthoDB" id="9807410at2"/>
<dbReference type="AlphaFoldDB" id="A0A540VMC4"/>
<proteinExistence type="predicted"/>
<protein>
    <submittedName>
        <fullName evidence="1">Uncharacterized protein</fullName>
    </submittedName>
</protein>
<name>A0A540VMC4_9CHLR</name>
<evidence type="ECO:0000313" key="1">
    <source>
        <dbReference type="EMBL" id="TQE97892.1"/>
    </source>
</evidence>
<comment type="caution">
    <text evidence="1">The sequence shown here is derived from an EMBL/GenBank/DDBJ whole genome shotgun (WGS) entry which is preliminary data.</text>
</comment>
<evidence type="ECO:0000313" key="2">
    <source>
        <dbReference type="Proteomes" id="UP000317371"/>
    </source>
</evidence>
<dbReference type="EMBL" id="VIGC01000001">
    <property type="protein sequence ID" value="TQE97892.1"/>
    <property type="molecule type" value="Genomic_DNA"/>
</dbReference>
<gene>
    <name evidence="1" type="ORF">FKZ61_00495</name>
</gene>
<dbReference type="SUPFAM" id="SSF63829">
    <property type="entry name" value="Calcium-dependent phosphotriesterase"/>
    <property type="match status" value="1"/>
</dbReference>
<dbReference type="InterPro" id="IPR015943">
    <property type="entry name" value="WD40/YVTN_repeat-like_dom_sf"/>
</dbReference>
<dbReference type="Gene3D" id="2.130.10.10">
    <property type="entry name" value="YVTN repeat-like/Quinoprotein amine dehydrogenase"/>
    <property type="match status" value="1"/>
</dbReference>
<dbReference type="Pfam" id="PF07494">
    <property type="entry name" value="Reg_prop"/>
    <property type="match status" value="1"/>
</dbReference>